<dbReference type="Pfam" id="PF02012">
    <property type="entry name" value="BNR"/>
    <property type="match status" value="1"/>
</dbReference>
<gene>
    <name evidence="1" type="ORF">JETT_3528</name>
</gene>
<accession>A0A533Q6I4</accession>
<evidence type="ECO:0000313" key="1">
    <source>
        <dbReference type="EMBL" id="TLD40213.1"/>
    </source>
</evidence>
<comment type="caution">
    <text evidence="1">The sequence shown here is derived from an EMBL/GenBank/DDBJ whole genome shotgun (WGS) entry which is preliminary data.</text>
</comment>
<evidence type="ECO:0000313" key="2">
    <source>
        <dbReference type="Proteomes" id="UP000319783"/>
    </source>
</evidence>
<sequence>MQQRILVGTDNGLYEVHENRYIQFAGREVKSLASNAPGWWAIINHREIWQSGINGVWVPIASIDSAKANCLLVTMDGLFIGTSEAHLFVLKGKTFEIVRSFEEVQGRQNWYTPWGGPPDVRSISADPTGTIYVNVHVGGILRSTDGGKSWQPTIDIHADVHQVVFDPDSGLVLAASALGLGISDDGGESWQFVTDGLHGNYLRAVAVVDRTVFVTASTGPTTNRAAIYRKSLGEGASFERCRQGLPEWFSDNINTFCLAASDSCISFGTSDGFVFISLDKGQNWSVAAKGLQSVQCMAFA</sequence>
<reference evidence="1 2" key="1">
    <citation type="submission" date="2019-04" db="EMBL/GenBank/DDBJ databases">
        <title>Genome of a novel bacterium Candidatus Jettenia ecosi reconstructed from metagenome of an anammox bioreactor.</title>
        <authorList>
            <person name="Mardanov A.V."/>
            <person name="Beletsky A.V."/>
            <person name="Ravin N.V."/>
            <person name="Botchkova E.A."/>
            <person name="Litti Y.V."/>
            <person name="Nozhevnikova A.N."/>
        </authorList>
    </citation>
    <scope>NUCLEOTIDE SEQUENCE [LARGE SCALE GENOMIC DNA]</scope>
    <source>
        <strain evidence="1">J2</strain>
    </source>
</reference>
<dbReference type="Gene3D" id="2.130.10.10">
    <property type="entry name" value="YVTN repeat-like/Quinoprotein amine dehydrogenase"/>
    <property type="match status" value="1"/>
</dbReference>
<dbReference type="SUPFAM" id="SSF110296">
    <property type="entry name" value="Oligoxyloglucan reducing end-specific cellobiohydrolase"/>
    <property type="match status" value="1"/>
</dbReference>
<protein>
    <submittedName>
        <fullName evidence="1">Uncharacterized protein</fullName>
    </submittedName>
</protein>
<dbReference type="Proteomes" id="UP000319783">
    <property type="component" value="Unassembled WGS sequence"/>
</dbReference>
<dbReference type="InterPro" id="IPR002860">
    <property type="entry name" value="BNR_rpt"/>
</dbReference>
<dbReference type="CDD" id="cd15482">
    <property type="entry name" value="Sialidase_non-viral"/>
    <property type="match status" value="1"/>
</dbReference>
<dbReference type="EMBL" id="SULG01000120">
    <property type="protein sequence ID" value="TLD40213.1"/>
    <property type="molecule type" value="Genomic_DNA"/>
</dbReference>
<dbReference type="InterPro" id="IPR015943">
    <property type="entry name" value="WD40/YVTN_repeat-like_dom_sf"/>
</dbReference>
<dbReference type="AlphaFoldDB" id="A0A533Q6I4"/>
<name>A0A533Q6I4_9BACT</name>
<organism evidence="1 2">
    <name type="scientific">Candidatus Jettenia ecosi</name>
    <dbReference type="NCBI Taxonomy" id="2494326"/>
    <lineage>
        <taxon>Bacteria</taxon>
        <taxon>Pseudomonadati</taxon>
        <taxon>Planctomycetota</taxon>
        <taxon>Candidatus Brocadiia</taxon>
        <taxon>Candidatus Brocadiales</taxon>
        <taxon>Candidatus Brocadiaceae</taxon>
        <taxon>Candidatus Jettenia</taxon>
    </lineage>
</organism>
<proteinExistence type="predicted"/>